<dbReference type="VEuPathDB" id="FungiDB:MFRU_019g01380"/>
<accession>A0A5M9J9Z8</accession>
<proteinExistence type="predicted"/>
<reference evidence="1 2" key="1">
    <citation type="submission" date="2019-06" db="EMBL/GenBank/DDBJ databases">
        <title>Genome Sequence of the Brown Rot Fungal Pathogen Monilinia fructicola.</title>
        <authorList>
            <person name="De Miccolis Angelini R.M."/>
            <person name="Landi L."/>
            <person name="Abate D."/>
            <person name="Pollastro S."/>
            <person name="Romanazzi G."/>
            <person name="Faretra F."/>
        </authorList>
    </citation>
    <scope>NUCLEOTIDE SEQUENCE [LARGE SCALE GENOMIC DNA]</scope>
    <source>
        <strain evidence="1 2">Mfrc123</strain>
    </source>
</reference>
<evidence type="ECO:0000313" key="1">
    <source>
        <dbReference type="EMBL" id="KAA8566214.1"/>
    </source>
</evidence>
<name>A0A5M9J9Z8_MONFR</name>
<organism evidence="1 2">
    <name type="scientific">Monilinia fructicola</name>
    <name type="common">Brown rot fungus</name>
    <name type="synonym">Ciboria fructicola</name>
    <dbReference type="NCBI Taxonomy" id="38448"/>
    <lineage>
        <taxon>Eukaryota</taxon>
        <taxon>Fungi</taxon>
        <taxon>Dikarya</taxon>
        <taxon>Ascomycota</taxon>
        <taxon>Pezizomycotina</taxon>
        <taxon>Leotiomycetes</taxon>
        <taxon>Helotiales</taxon>
        <taxon>Sclerotiniaceae</taxon>
        <taxon>Monilinia</taxon>
    </lineage>
</organism>
<protein>
    <submittedName>
        <fullName evidence="1">Uncharacterized protein</fullName>
    </submittedName>
</protein>
<comment type="caution">
    <text evidence="1">The sequence shown here is derived from an EMBL/GenBank/DDBJ whole genome shotgun (WGS) entry which is preliminary data.</text>
</comment>
<dbReference type="Proteomes" id="UP000322873">
    <property type="component" value="Unassembled WGS sequence"/>
</dbReference>
<dbReference type="AlphaFoldDB" id="A0A5M9J9Z8"/>
<sequence>MDWSTGPIDPFELAQEKPINIMADLDVGGGAYRLEFLQDYIGSPGPDKDISFQILASCMEVGAKILEVQRKDSVWNVQVIASIDIENPAISKSNQQIPIMLRKRSTACY</sequence>
<keyword evidence="2" id="KW-1185">Reference proteome</keyword>
<gene>
    <name evidence="1" type="ORF">EYC84_008815</name>
</gene>
<evidence type="ECO:0000313" key="2">
    <source>
        <dbReference type="Proteomes" id="UP000322873"/>
    </source>
</evidence>
<dbReference type="EMBL" id="VICG01000012">
    <property type="protein sequence ID" value="KAA8566214.1"/>
    <property type="molecule type" value="Genomic_DNA"/>
</dbReference>